<keyword evidence="1" id="KW-0472">Membrane</keyword>
<evidence type="ECO:0000313" key="3">
    <source>
        <dbReference type="Proteomes" id="UP000831768"/>
    </source>
</evidence>
<dbReference type="AlphaFoldDB" id="A0A8U0A056"/>
<dbReference type="EMBL" id="CP096019">
    <property type="protein sequence ID" value="UPM42501.1"/>
    <property type="molecule type" value="Genomic_DNA"/>
</dbReference>
<proteinExistence type="predicted"/>
<keyword evidence="3" id="KW-1185">Reference proteome</keyword>
<evidence type="ECO:0000256" key="1">
    <source>
        <dbReference type="SAM" id="Phobius"/>
    </source>
</evidence>
<name>A0A8U0A056_9EURY</name>
<dbReference type="Proteomes" id="UP000831768">
    <property type="component" value="Chromosome"/>
</dbReference>
<dbReference type="KEGG" id="haad:MW046_11120"/>
<organism evidence="2 3">
    <name type="scientific">Halocatena salina</name>
    <dbReference type="NCBI Taxonomy" id="2934340"/>
    <lineage>
        <taxon>Archaea</taxon>
        <taxon>Methanobacteriati</taxon>
        <taxon>Methanobacteriota</taxon>
        <taxon>Stenosarchaea group</taxon>
        <taxon>Halobacteria</taxon>
        <taxon>Halobacteriales</taxon>
        <taxon>Natronomonadaceae</taxon>
        <taxon>Halocatena</taxon>
    </lineage>
</organism>
<protein>
    <submittedName>
        <fullName evidence="2">Uncharacterized protein</fullName>
    </submittedName>
</protein>
<accession>A0A8U0A056</accession>
<dbReference type="GeneID" id="71928605"/>
<feature type="transmembrane region" description="Helical" evidence="1">
    <location>
        <begin position="30"/>
        <end position="48"/>
    </location>
</feature>
<dbReference type="Pfam" id="PF26262">
    <property type="entry name" value="DUF8066"/>
    <property type="match status" value="1"/>
</dbReference>
<keyword evidence="1" id="KW-1133">Transmembrane helix</keyword>
<dbReference type="RefSeq" id="WP_247993174.1">
    <property type="nucleotide sequence ID" value="NZ_CP096019.1"/>
</dbReference>
<evidence type="ECO:0000313" key="2">
    <source>
        <dbReference type="EMBL" id="UPM42501.1"/>
    </source>
</evidence>
<feature type="transmembrane region" description="Helical" evidence="1">
    <location>
        <begin position="5"/>
        <end position="24"/>
    </location>
</feature>
<sequence length="77" mass="8385">MTDEWMYVVAVIGIGVAFLVGLFFNQALSTLIVLVSLISSLGVLYLGLRFVRAVERIASAVERGPSDRPNGSDRNRS</sequence>
<dbReference type="InterPro" id="IPR058379">
    <property type="entry name" value="DUF8066"/>
</dbReference>
<keyword evidence="1" id="KW-0812">Transmembrane</keyword>
<gene>
    <name evidence="2" type="ORF">MW046_11120</name>
</gene>
<reference evidence="2" key="1">
    <citation type="submission" date="2022-04" db="EMBL/GenBank/DDBJ databases">
        <title>Halocatena sp. nov., isolated from a salt lake.</title>
        <authorList>
            <person name="Cui H.-L."/>
        </authorList>
    </citation>
    <scope>NUCLEOTIDE SEQUENCE</scope>
    <source>
        <strain evidence="2">AD-1</strain>
    </source>
</reference>